<organism evidence="1 2">
    <name type="scientific">Jannaschia helgolandensis</name>
    <dbReference type="NCBI Taxonomy" id="188906"/>
    <lineage>
        <taxon>Bacteria</taxon>
        <taxon>Pseudomonadati</taxon>
        <taxon>Pseudomonadota</taxon>
        <taxon>Alphaproteobacteria</taxon>
        <taxon>Rhodobacterales</taxon>
        <taxon>Roseobacteraceae</taxon>
        <taxon>Jannaschia</taxon>
    </lineage>
</organism>
<name>A0A1H7TBN7_9RHOB</name>
<accession>A0A1H7TBN7</accession>
<dbReference type="EMBL" id="FNZQ01000014">
    <property type="protein sequence ID" value="SEL82088.1"/>
    <property type="molecule type" value="Genomic_DNA"/>
</dbReference>
<evidence type="ECO:0000313" key="2">
    <source>
        <dbReference type="Proteomes" id="UP000199283"/>
    </source>
</evidence>
<proteinExistence type="predicted"/>
<protein>
    <submittedName>
        <fullName evidence="1">Uncharacterized protein</fullName>
    </submittedName>
</protein>
<keyword evidence="2" id="KW-1185">Reference proteome</keyword>
<dbReference type="AlphaFoldDB" id="A0A1H7TBN7"/>
<evidence type="ECO:0000313" key="1">
    <source>
        <dbReference type="EMBL" id="SEL82088.1"/>
    </source>
</evidence>
<dbReference type="Proteomes" id="UP000199283">
    <property type="component" value="Unassembled WGS sequence"/>
</dbReference>
<reference evidence="1 2" key="1">
    <citation type="submission" date="2016-10" db="EMBL/GenBank/DDBJ databases">
        <authorList>
            <person name="de Groot N.N."/>
        </authorList>
    </citation>
    <scope>NUCLEOTIDE SEQUENCE [LARGE SCALE GENOMIC DNA]</scope>
    <source>
        <strain evidence="1 2">DSM 14858</strain>
    </source>
</reference>
<sequence length="117" mass="12702">MVSICKNLNGDDFLSVSRSEDLEWILQKALSAEAGISELQCLMSHFNGSGDGFRATYHPGGGVGGSDVFRFSIDRIGFFNRLFRPPGGEGGRYLAIFRVTDDAIAIIKTGGVAQWLK</sequence>
<gene>
    <name evidence="1" type="ORF">SAMN04488526_3608</name>
</gene>